<accession>A0A6J7GMN8</accession>
<feature type="domain" description="Blue (type 1) copper" evidence="3">
    <location>
        <begin position="36"/>
        <end position="118"/>
    </location>
</feature>
<evidence type="ECO:0000256" key="2">
    <source>
        <dbReference type="ARBA" id="ARBA00023008"/>
    </source>
</evidence>
<reference evidence="4" key="1">
    <citation type="submission" date="2020-05" db="EMBL/GenBank/DDBJ databases">
        <authorList>
            <person name="Chiriac C."/>
            <person name="Salcher M."/>
            <person name="Ghai R."/>
            <person name="Kavagutti S V."/>
        </authorList>
    </citation>
    <scope>NUCLEOTIDE SEQUENCE</scope>
</reference>
<protein>
    <submittedName>
        <fullName evidence="4">Unannotated protein</fullName>
    </submittedName>
</protein>
<dbReference type="EMBL" id="CAFBMK010000044">
    <property type="protein sequence ID" value="CAB4908404.1"/>
    <property type="molecule type" value="Genomic_DNA"/>
</dbReference>
<evidence type="ECO:0000259" key="3">
    <source>
        <dbReference type="Pfam" id="PF00127"/>
    </source>
</evidence>
<name>A0A6J7GMN8_9ZZZZ</name>
<evidence type="ECO:0000313" key="4">
    <source>
        <dbReference type="EMBL" id="CAB4908404.1"/>
    </source>
</evidence>
<dbReference type="AlphaFoldDB" id="A0A6J7GMN8"/>
<dbReference type="InterPro" id="IPR052721">
    <property type="entry name" value="ET_Amicyanin"/>
</dbReference>
<proteinExistence type="predicted"/>
<gene>
    <name evidence="4" type="ORF">UFOPK3564_01059</name>
</gene>
<organism evidence="4">
    <name type="scientific">freshwater metagenome</name>
    <dbReference type="NCBI Taxonomy" id="449393"/>
    <lineage>
        <taxon>unclassified sequences</taxon>
        <taxon>metagenomes</taxon>
        <taxon>ecological metagenomes</taxon>
    </lineage>
</organism>
<dbReference type="Pfam" id="PF00127">
    <property type="entry name" value="Copper-bind"/>
    <property type="match status" value="1"/>
</dbReference>
<dbReference type="PANTHER" id="PTHR36507:SF1">
    <property type="entry name" value="BLL1555 PROTEIN"/>
    <property type="match status" value="1"/>
</dbReference>
<evidence type="ECO:0000256" key="1">
    <source>
        <dbReference type="ARBA" id="ARBA00022723"/>
    </source>
</evidence>
<dbReference type="InterPro" id="IPR008972">
    <property type="entry name" value="Cupredoxin"/>
</dbReference>
<dbReference type="PANTHER" id="PTHR36507">
    <property type="entry name" value="BLL1555 PROTEIN"/>
    <property type="match status" value="1"/>
</dbReference>
<sequence length="118" mass="12865">MPVRPLIASATALTVTVGVVAAFAVSGSQAATTKIVKVDDFEFSPSSVTVRRNTTVKWVWVGRAEHDVESIRKPRGARNFASDVMSKGSYSRKFTKAGTYRIDCSIHASVMKMTVRVK</sequence>
<dbReference type="InterPro" id="IPR000923">
    <property type="entry name" value="BlueCu_1"/>
</dbReference>
<dbReference type="GO" id="GO:0005507">
    <property type="term" value="F:copper ion binding"/>
    <property type="evidence" value="ECO:0007669"/>
    <property type="project" value="InterPro"/>
</dbReference>
<dbReference type="GO" id="GO:0009055">
    <property type="term" value="F:electron transfer activity"/>
    <property type="evidence" value="ECO:0007669"/>
    <property type="project" value="InterPro"/>
</dbReference>
<keyword evidence="2" id="KW-0186">Copper</keyword>
<keyword evidence="1" id="KW-0479">Metal-binding</keyword>
<dbReference type="SUPFAM" id="SSF49503">
    <property type="entry name" value="Cupredoxins"/>
    <property type="match status" value="1"/>
</dbReference>
<dbReference type="Gene3D" id="2.60.40.420">
    <property type="entry name" value="Cupredoxins - blue copper proteins"/>
    <property type="match status" value="1"/>
</dbReference>